<feature type="transmembrane region" description="Helical" evidence="2">
    <location>
        <begin position="76"/>
        <end position="97"/>
    </location>
</feature>
<dbReference type="PANTHER" id="PTHR35471:SF1">
    <property type="entry name" value="OS07G0223700 PROTEIN"/>
    <property type="match status" value="1"/>
</dbReference>
<gene>
    <name evidence="3" type="ORF">GIB67_010607</name>
</gene>
<feature type="transmembrane region" description="Helical" evidence="2">
    <location>
        <begin position="21"/>
        <end position="40"/>
    </location>
</feature>
<keyword evidence="2" id="KW-0472">Membrane</keyword>
<dbReference type="Proteomes" id="UP000541444">
    <property type="component" value="Unassembled WGS sequence"/>
</dbReference>
<dbReference type="PANTHER" id="PTHR35471">
    <property type="entry name" value="OS07G0223700 PROTEIN"/>
    <property type="match status" value="1"/>
</dbReference>
<sequence length="499" mass="55495">MMLCCSSLQSHIQSWIRDYDKLQSFALILIYIQIGCALVGSLGALFNGVLLINLAVALFALVAIESSSQRLGRTYAVLLCCAIFLDVFWFIMFSHQIWNISSDKFEPVFIFSLRLALLMQSFGFSVRLASSLLWFQMYRLGASSVDNTASRETDFDLRTSFLNPSASTMNKESSDTDDALGGSIYDPAYYSSLFEDAQENGIMYEDKIYCTGGDSPSTSGAQASQLKSCVGRSFKVINKIVQRNCDYCDTKHKWERRRRVEEFSVKVRRGGWDIDVRGSHDQRFQLSGSPTKENQPQSKTFAKNSKNDRKGIDYIANDGGSPVTTMAGVHEREVPIAVEVRERHKIEGDTNQSFLGKDVDMPQGYDMPRDGSGTSQCTRQGSQGTRKSAMGTNQGMPRTMQGSGRWAATIAVVSPSIGQGMPSSDTEMPLQQFLLTMEYGHRNREKEGSWAHNSNSGTSRDLLGMISAGEMRILTGLMTDSEGMRVMLEEVIAIDLFPH</sequence>
<accession>A0A7J7MAX0</accession>
<proteinExistence type="predicted"/>
<evidence type="ECO:0000313" key="3">
    <source>
        <dbReference type="EMBL" id="KAF6152033.1"/>
    </source>
</evidence>
<keyword evidence="2" id="KW-0812">Transmembrane</keyword>
<reference evidence="3 4" key="1">
    <citation type="journal article" date="2020" name="IScience">
        <title>Genome Sequencing of the Endangered Kingdonia uniflora (Circaeasteraceae, Ranunculales) Reveals Potential Mechanisms of Evolutionary Specialization.</title>
        <authorList>
            <person name="Sun Y."/>
            <person name="Deng T."/>
            <person name="Zhang A."/>
            <person name="Moore M.J."/>
            <person name="Landis J.B."/>
            <person name="Lin N."/>
            <person name="Zhang H."/>
            <person name="Zhang X."/>
            <person name="Huang J."/>
            <person name="Zhang X."/>
            <person name="Sun H."/>
            <person name="Wang H."/>
        </authorList>
    </citation>
    <scope>NUCLEOTIDE SEQUENCE [LARGE SCALE GENOMIC DNA]</scope>
    <source>
        <strain evidence="3">TB1705</strain>
        <tissue evidence="3">Leaf</tissue>
    </source>
</reference>
<evidence type="ECO:0000256" key="1">
    <source>
        <dbReference type="SAM" id="MobiDB-lite"/>
    </source>
</evidence>
<feature type="compositionally biased region" description="Polar residues" evidence="1">
    <location>
        <begin position="284"/>
        <end position="304"/>
    </location>
</feature>
<dbReference type="OrthoDB" id="1916950at2759"/>
<comment type="caution">
    <text evidence="3">The sequence shown here is derived from an EMBL/GenBank/DDBJ whole genome shotgun (WGS) entry which is preliminary data.</text>
</comment>
<feature type="region of interest" description="Disordered" evidence="1">
    <location>
        <begin position="369"/>
        <end position="404"/>
    </location>
</feature>
<evidence type="ECO:0000313" key="4">
    <source>
        <dbReference type="Proteomes" id="UP000541444"/>
    </source>
</evidence>
<dbReference type="AlphaFoldDB" id="A0A7J7MAX0"/>
<protein>
    <submittedName>
        <fullName evidence="3">Uncharacterized protein</fullName>
    </submittedName>
</protein>
<feature type="transmembrane region" description="Helical" evidence="2">
    <location>
        <begin position="46"/>
        <end position="64"/>
    </location>
</feature>
<name>A0A7J7MAX0_9MAGN</name>
<keyword evidence="4" id="KW-1185">Reference proteome</keyword>
<feature type="region of interest" description="Disordered" evidence="1">
    <location>
        <begin position="279"/>
        <end position="310"/>
    </location>
</feature>
<feature type="compositionally biased region" description="Polar residues" evidence="1">
    <location>
        <begin position="372"/>
        <end position="402"/>
    </location>
</feature>
<dbReference type="EMBL" id="JACGCM010001659">
    <property type="protein sequence ID" value="KAF6152033.1"/>
    <property type="molecule type" value="Genomic_DNA"/>
</dbReference>
<organism evidence="3 4">
    <name type="scientific">Kingdonia uniflora</name>
    <dbReference type="NCBI Taxonomy" id="39325"/>
    <lineage>
        <taxon>Eukaryota</taxon>
        <taxon>Viridiplantae</taxon>
        <taxon>Streptophyta</taxon>
        <taxon>Embryophyta</taxon>
        <taxon>Tracheophyta</taxon>
        <taxon>Spermatophyta</taxon>
        <taxon>Magnoliopsida</taxon>
        <taxon>Ranunculales</taxon>
        <taxon>Circaeasteraceae</taxon>
        <taxon>Kingdonia</taxon>
    </lineage>
</organism>
<evidence type="ECO:0000256" key="2">
    <source>
        <dbReference type="SAM" id="Phobius"/>
    </source>
</evidence>
<keyword evidence="2" id="KW-1133">Transmembrane helix</keyword>
<feature type="transmembrane region" description="Helical" evidence="2">
    <location>
        <begin position="109"/>
        <end position="129"/>
    </location>
</feature>